<evidence type="ECO:0000256" key="1">
    <source>
        <dbReference type="ARBA" id="ARBA00001947"/>
    </source>
</evidence>
<dbReference type="Proteomes" id="UP000076552">
    <property type="component" value="Unassembled WGS sequence"/>
</dbReference>
<evidence type="ECO:0000256" key="3">
    <source>
        <dbReference type="ARBA" id="ARBA00022670"/>
    </source>
</evidence>
<dbReference type="InterPro" id="IPR000718">
    <property type="entry name" value="Peptidase_M13"/>
</dbReference>
<evidence type="ECO:0000256" key="5">
    <source>
        <dbReference type="ARBA" id="ARBA00022801"/>
    </source>
</evidence>
<comment type="similarity">
    <text evidence="2">Belongs to the peptidase M13 family.</text>
</comment>
<dbReference type="EMBL" id="LFIV01000170">
    <property type="protein sequence ID" value="KZL66582.1"/>
    <property type="molecule type" value="Genomic_DNA"/>
</dbReference>
<evidence type="ECO:0000259" key="8">
    <source>
        <dbReference type="Pfam" id="PF01431"/>
    </source>
</evidence>
<dbReference type="GO" id="GO:0046872">
    <property type="term" value="F:metal ion binding"/>
    <property type="evidence" value="ECO:0007669"/>
    <property type="project" value="UniProtKB-KW"/>
</dbReference>
<dbReference type="PANTHER" id="PTHR11733:SF167">
    <property type="entry name" value="FI17812P1-RELATED"/>
    <property type="match status" value="1"/>
</dbReference>
<keyword evidence="4" id="KW-0479">Metal-binding</keyword>
<protein>
    <submittedName>
        <fullName evidence="10">Peptidase family M13 (Endothelin-converting enzyme 1)</fullName>
    </submittedName>
</protein>
<keyword evidence="3" id="KW-0645">Protease</keyword>
<dbReference type="GO" id="GO:0005886">
    <property type="term" value="C:plasma membrane"/>
    <property type="evidence" value="ECO:0007669"/>
    <property type="project" value="TreeGrafter"/>
</dbReference>
<evidence type="ECO:0000259" key="9">
    <source>
        <dbReference type="Pfam" id="PF05649"/>
    </source>
</evidence>
<dbReference type="GO" id="GO:0016485">
    <property type="term" value="P:protein processing"/>
    <property type="evidence" value="ECO:0007669"/>
    <property type="project" value="TreeGrafter"/>
</dbReference>
<dbReference type="InterPro" id="IPR024079">
    <property type="entry name" value="MetalloPept_cat_dom_sf"/>
</dbReference>
<dbReference type="Gene3D" id="3.40.390.10">
    <property type="entry name" value="Collagenase (Catalytic Domain)"/>
    <property type="match status" value="1"/>
</dbReference>
<feature type="domain" description="Peptidase M13 N-terminal" evidence="9">
    <location>
        <begin position="42"/>
        <end position="459"/>
    </location>
</feature>
<evidence type="ECO:0000256" key="6">
    <source>
        <dbReference type="ARBA" id="ARBA00022833"/>
    </source>
</evidence>
<proteinExistence type="inferred from homology"/>
<keyword evidence="7" id="KW-0482">Metalloprotease</keyword>
<dbReference type="GO" id="GO:0004222">
    <property type="term" value="F:metalloendopeptidase activity"/>
    <property type="evidence" value="ECO:0007669"/>
    <property type="project" value="InterPro"/>
</dbReference>
<evidence type="ECO:0000256" key="2">
    <source>
        <dbReference type="ARBA" id="ARBA00007357"/>
    </source>
</evidence>
<dbReference type="STRING" id="708197.A0A166PB98"/>
<name>A0A166PB98_9PEZI</name>
<dbReference type="Pfam" id="PF05649">
    <property type="entry name" value="Peptidase_M13_N"/>
    <property type="match status" value="1"/>
</dbReference>
<dbReference type="InterPro" id="IPR008753">
    <property type="entry name" value="Peptidase_M13_N"/>
</dbReference>
<evidence type="ECO:0000313" key="10">
    <source>
        <dbReference type="EMBL" id="KZL66582.1"/>
    </source>
</evidence>
<dbReference type="Gene3D" id="1.10.1380.10">
    <property type="entry name" value="Neutral endopeptidase , domain2"/>
    <property type="match status" value="1"/>
</dbReference>
<accession>A0A166PB98</accession>
<dbReference type="AlphaFoldDB" id="A0A166PB98"/>
<dbReference type="PRINTS" id="PR00786">
    <property type="entry name" value="NEPRILYSIN"/>
</dbReference>
<evidence type="ECO:0000256" key="4">
    <source>
        <dbReference type="ARBA" id="ARBA00022723"/>
    </source>
</evidence>
<keyword evidence="6" id="KW-0862">Zinc</keyword>
<reference evidence="10 11" key="1">
    <citation type="submission" date="2015-06" db="EMBL/GenBank/DDBJ databases">
        <title>Survival trade-offs in plant roots during colonization by closely related pathogenic and mutualistic fungi.</title>
        <authorList>
            <person name="Hacquard S."/>
            <person name="Kracher B."/>
            <person name="Hiruma K."/>
            <person name="Weinman A."/>
            <person name="Muench P."/>
            <person name="Garrido Oter R."/>
            <person name="Ver Loren van Themaat E."/>
            <person name="Dallerey J.-F."/>
            <person name="Damm U."/>
            <person name="Henrissat B."/>
            <person name="Lespinet O."/>
            <person name="Thon M."/>
            <person name="Kemen E."/>
            <person name="McHardy A.C."/>
            <person name="Schulze-Lefert P."/>
            <person name="O'Connell R.J."/>
        </authorList>
    </citation>
    <scope>NUCLEOTIDE SEQUENCE [LARGE SCALE GENOMIC DNA]</scope>
    <source>
        <strain evidence="10 11">0861</strain>
    </source>
</reference>
<feature type="domain" description="Peptidase M13 C-terminal" evidence="8">
    <location>
        <begin position="520"/>
        <end position="720"/>
    </location>
</feature>
<dbReference type="InterPro" id="IPR042089">
    <property type="entry name" value="Peptidase_M13_dom_2"/>
</dbReference>
<dbReference type="CDD" id="cd08662">
    <property type="entry name" value="M13"/>
    <property type="match status" value="1"/>
</dbReference>
<dbReference type="InterPro" id="IPR018497">
    <property type="entry name" value="Peptidase_M13_C"/>
</dbReference>
<keyword evidence="5" id="KW-0378">Hydrolase</keyword>
<comment type="cofactor">
    <cofactor evidence="1">
        <name>Zn(2+)</name>
        <dbReference type="ChEBI" id="CHEBI:29105"/>
    </cofactor>
</comment>
<keyword evidence="11" id="KW-1185">Reference proteome</keyword>
<comment type="caution">
    <text evidence="10">The sequence shown here is derived from an EMBL/GenBank/DDBJ whole genome shotgun (WGS) entry which is preliminary data.</text>
</comment>
<evidence type="ECO:0000313" key="11">
    <source>
        <dbReference type="Proteomes" id="UP000076552"/>
    </source>
</evidence>
<dbReference type="SUPFAM" id="SSF55486">
    <property type="entry name" value="Metalloproteases ('zincins'), catalytic domain"/>
    <property type="match status" value="1"/>
</dbReference>
<dbReference type="Pfam" id="PF01431">
    <property type="entry name" value="Peptidase_M13"/>
    <property type="match status" value="1"/>
</dbReference>
<evidence type="ECO:0000256" key="7">
    <source>
        <dbReference type="ARBA" id="ARBA00023049"/>
    </source>
</evidence>
<organism evidence="10 11">
    <name type="scientific">Colletotrichum tofieldiae</name>
    <dbReference type="NCBI Taxonomy" id="708197"/>
    <lineage>
        <taxon>Eukaryota</taxon>
        <taxon>Fungi</taxon>
        <taxon>Dikarya</taxon>
        <taxon>Ascomycota</taxon>
        <taxon>Pezizomycotina</taxon>
        <taxon>Sordariomycetes</taxon>
        <taxon>Hypocreomycetidae</taxon>
        <taxon>Glomerellales</taxon>
        <taxon>Glomerellaceae</taxon>
        <taxon>Colletotrichum</taxon>
        <taxon>Colletotrichum spaethianum species complex</taxon>
    </lineage>
</organism>
<gene>
    <name evidence="10" type="ORF">CT0861_05254</name>
</gene>
<sequence>MAPAASSTGVDPSGLICTTPACLGLAAKILFNLADNHTEFDPCTDFDKLACNGFRTKKAPSPGSGQAATFSSESVQVILKYILEGPYPSGTGSGFISESLSKDQIAVDQDNFKLMTDAYNACLNNTAVEEEGLEPLIAIIDHIVDAFPEKASADLITKSDDLGKVLLIFAQHTIPTFELITPQWDDINPVGFIPSNRTIITVLPAGGPLLNFDEDEETLAKYIAIQASVLQAVHPENLTDAEAQKLALEVTEFEADILRLTELDDSKDSRYEPYKKFKLEEVTSVAPELGHDFIIKSLSPPGYVPEVLNFSPGYFGNLSVLLANTTAGTLKGFFVWKAAVTFSDYVEDEVTERLNDMKRTLLGLNPKVIGHRSRWQECVSNIESGARWIELSSGLGWILGRFFVDKAYSEASRKLTTTLMDSIQAEFIIRLADNDWLSAEVKKVAEDKVRSITEKIGYPDTSPKTIDPQDMAKFYYDLTVGDSYFNNTIKAASWYTTKLWSWLGKPTDKGIWLFSPSTVNAFYFPTFNDIFIQAGIEQKPLYDVAYPSYINYGGMGAVLGHELTHGFDDVGHNYAPNGSLIKWFDESSEKSFTERAKCFSQQYSKFSVASPNGTLVYVKGNATLGENIADAGGLVTSFAAWKRQKAAGKTNNYDLPGLSKFTHDQLFFIQYAQSWCDVSGAPGYDVWLIKNDPHSPGYARINGTLDNSESFKKAFNCPVKEAKCKLW</sequence>
<dbReference type="PANTHER" id="PTHR11733">
    <property type="entry name" value="ZINC METALLOPROTEASE FAMILY M13 NEPRILYSIN-RELATED"/>
    <property type="match status" value="1"/>
</dbReference>
<dbReference type="PROSITE" id="PS51885">
    <property type="entry name" value="NEPRILYSIN"/>
    <property type="match status" value="1"/>
</dbReference>